<evidence type="ECO:0000313" key="1">
    <source>
        <dbReference type="EMBL" id="KKN46559.1"/>
    </source>
</evidence>
<name>A0A0F9QVT5_9ZZZZ</name>
<organism evidence="1">
    <name type="scientific">marine sediment metagenome</name>
    <dbReference type="NCBI Taxonomy" id="412755"/>
    <lineage>
        <taxon>unclassified sequences</taxon>
        <taxon>metagenomes</taxon>
        <taxon>ecological metagenomes</taxon>
    </lineage>
</organism>
<reference evidence="1" key="1">
    <citation type="journal article" date="2015" name="Nature">
        <title>Complex archaea that bridge the gap between prokaryotes and eukaryotes.</title>
        <authorList>
            <person name="Spang A."/>
            <person name="Saw J.H."/>
            <person name="Jorgensen S.L."/>
            <person name="Zaremba-Niedzwiedzka K."/>
            <person name="Martijn J."/>
            <person name="Lind A.E."/>
            <person name="van Eijk R."/>
            <person name="Schleper C."/>
            <person name="Guy L."/>
            <person name="Ettema T.J."/>
        </authorList>
    </citation>
    <scope>NUCLEOTIDE SEQUENCE</scope>
</reference>
<dbReference type="AlphaFoldDB" id="A0A0F9QVT5"/>
<dbReference type="EMBL" id="LAZR01001323">
    <property type="protein sequence ID" value="KKN46559.1"/>
    <property type="molecule type" value="Genomic_DNA"/>
</dbReference>
<gene>
    <name evidence="1" type="ORF">LCGC14_0671530</name>
</gene>
<protein>
    <submittedName>
        <fullName evidence="1">Uncharacterized protein</fullName>
    </submittedName>
</protein>
<comment type="caution">
    <text evidence="1">The sequence shown here is derived from an EMBL/GenBank/DDBJ whole genome shotgun (WGS) entry which is preliminary data.</text>
</comment>
<proteinExistence type="predicted"/>
<accession>A0A0F9QVT5</accession>
<sequence>MTKDQARLAAEEIYHHLCDHEMVFDERDKEEQKYLINHWAEIIHGYSRSE</sequence>